<keyword evidence="2" id="KW-1185">Reference proteome</keyword>
<proteinExistence type="predicted"/>
<accession>R9HY29</accession>
<reference evidence="1 2" key="1">
    <citation type="submission" date="2013-04" db="EMBL/GenBank/DDBJ databases">
        <title>The Genome Sequence of Bacteroides massiliensis dnLKV3.</title>
        <authorList>
            <consortium name="The Broad Institute Genomics Platform"/>
            <consortium name="The Broad Institute Genome Sequencing Center for Infectious Disease"/>
            <person name="Earl A."/>
            <person name="Xavier R."/>
            <person name="Kuhn K."/>
            <person name="Stappenbeck T."/>
            <person name="Walker B."/>
            <person name="Young S."/>
            <person name="Zeng Q."/>
            <person name="Gargeya S."/>
            <person name="Fitzgerald M."/>
            <person name="Haas B."/>
            <person name="Abouelleil A."/>
            <person name="Allen A.W."/>
            <person name="Alvarado L."/>
            <person name="Arachchi H.M."/>
            <person name="Berlin A.M."/>
            <person name="Chapman S.B."/>
            <person name="Gainer-Dewar J."/>
            <person name="Goldberg J."/>
            <person name="Griggs A."/>
            <person name="Gujja S."/>
            <person name="Hansen M."/>
            <person name="Howarth C."/>
            <person name="Imamovic A."/>
            <person name="Ireland A."/>
            <person name="Larimer J."/>
            <person name="McCowan C."/>
            <person name="Murphy C."/>
            <person name="Pearson M."/>
            <person name="Poon T.W."/>
            <person name="Priest M."/>
            <person name="Roberts A."/>
            <person name="Saif S."/>
            <person name="Shea T."/>
            <person name="Sisk P."/>
            <person name="Sykes S."/>
            <person name="Wortman J."/>
            <person name="Nusbaum C."/>
            <person name="Birren B."/>
        </authorList>
    </citation>
    <scope>NUCLEOTIDE SEQUENCE [LARGE SCALE GENOMIC DNA]</scope>
    <source>
        <strain evidence="2">dnLKV3</strain>
    </source>
</reference>
<dbReference type="EMBL" id="ASSP01000029">
    <property type="protein sequence ID" value="EOS08933.1"/>
    <property type="molecule type" value="Genomic_DNA"/>
</dbReference>
<gene>
    <name evidence="1" type="ORF">C802_04152</name>
</gene>
<comment type="caution">
    <text evidence="1">The sequence shown here is derived from an EMBL/GenBank/DDBJ whole genome shotgun (WGS) entry which is preliminary data.</text>
</comment>
<organism evidence="1 2">
    <name type="scientific">Phocaeicola sartorii</name>
    <dbReference type="NCBI Taxonomy" id="671267"/>
    <lineage>
        <taxon>Bacteria</taxon>
        <taxon>Pseudomonadati</taxon>
        <taxon>Bacteroidota</taxon>
        <taxon>Bacteroidia</taxon>
        <taxon>Bacteroidales</taxon>
        <taxon>Bacteroidaceae</taxon>
        <taxon>Phocaeicola</taxon>
    </lineage>
</organism>
<dbReference type="AlphaFoldDB" id="R9HY29"/>
<sequence length="240" mass="26135">MFILCFFFLNGILVFTSGGGNRALSGRATGGETIHRSLRSGAQTSRKSPSLLNFLSVGAMSHRFVQIPYRNISGEAVLQSPISARNFASNGATSWSLNSFGFRFSSKKCTVKSFKNSSCVPTANISASGYGCISCVKSTRPSAAFAIAASPWTDLPTPHLNIHLKKVGQSLCGCPDFQYFSIPLSLNMIVYSCQFYEFTAFQQLGRRQQQRTAVIALAADEQFLVVTVRFGNAGCQHRQL</sequence>
<evidence type="ECO:0000313" key="2">
    <source>
        <dbReference type="Proteomes" id="UP000014200"/>
    </source>
</evidence>
<dbReference type="HOGENOM" id="CLU_1154590_0_0_10"/>
<dbReference type="Proteomes" id="UP000014200">
    <property type="component" value="Unassembled WGS sequence"/>
</dbReference>
<protein>
    <submittedName>
        <fullName evidence="1">Uncharacterized protein</fullName>
    </submittedName>
</protein>
<evidence type="ECO:0000313" key="1">
    <source>
        <dbReference type="EMBL" id="EOS08933.1"/>
    </source>
</evidence>
<dbReference type="PATRIC" id="fig|1235788.3.peg.4254"/>
<name>R9HY29_9BACT</name>